<proteinExistence type="predicted"/>
<evidence type="ECO:0000313" key="3">
    <source>
        <dbReference type="Proteomes" id="UP000754883"/>
    </source>
</evidence>
<evidence type="ECO:0000256" key="1">
    <source>
        <dbReference type="SAM" id="MobiDB-lite"/>
    </source>
</evidence>
<name>A0A9N9UKS4_9HYPO</name>
<comment type="caution">
    <text evidence="2">The sequence shown here is derived from an EMBL/GenBank/DDBJ whole genome shotgun (WGS) entry which is preliminary data.</text>
</comment>
<feature type="compositionally biased region" description="Basic and acidic residues" evidence="1">
    <location>
        <begin position="300"/>
        <end position="309"/>
    </location>
</feature>
<organism evidence="2 3">
    <name type="scientific">Clonostachys byssicola</name>
    <dbReference type="NCBI Taxonomy" id="160290"/>
    <lineage>
        <taxon>Eukaryota</taxon>
        <taxon>Fungi</taxon>
        <taxon>Dikarya</taxon>
        <taxon>Ascomycota</taxon>
        <taxon>Pezizomycotina</taxon>
        <taxon>Sordariomycetes</taxon>
        <taxon>Hypocreomycetidae</taxon>
        <taxon>Hypocreales</taxon>
        <taxon>Bionectriaceae</taxon>
        <taxon>Clonostachys</taxon>
    </lineage>
</organism>
<feature type="region of interest" description="Disordered" evidence="1">
    <location>
        <begin position="295"/>
        <end position="331"/>
    </location>
</feature>
<keyword evidence="3" id="KW-1185">Reference proteome</keyword>
<evidence type="ECO:0000313" key="2">
    <source>
        <dbReference type="EMBL" id="CAG9994028.1"/>
    </source>
</evidence>
<dbReference type="EMBL" id="CABFNO020001523">
    <property type="protein sequence ID" value="CAG9994028.1"/>
    <property type="molecule type" value="Genomic_DNA"/>
</dbReference>
<reference evidence="3" key="1">
    <citation type="submission" date="2019-06" db="EMBL/GenBank/DDBJ databases">
        <authorList>
            <person name="Broberg M."/>
        </authorList>
    </citation>
    <scope>NUCLEOTIDE SEQUENCE [LARGE SCALE GENOMIC DNA]</scope>
</reference>
<dbReference type="OrthoDB" id="4867305at2759"/>
<accession>A0A9N9UKS4</accession>
<sequence>MAHKGLRFPPALQIFPNLRHWRSIRPRRLVEVPIGHNGQVSDKLVVPCLRHLYHDLGVLVYSGLNHGQIVRVGEILRHIANSGGPGKMITMTEWAEKARTRRLTRLGDGDTFEAVDVAHGGIIKPQSILRLADESFQEHIKAKIEESGFSKDNIQLRDRYIIVRSVPSPKGIITETINGPRRLSVDIFTSLKTDERSGHVTCEMQLYTAGKGEYAGNARIDYQLLRVDDEGKTMKPLQAHLELETSGDDATGIRAVARRIVKTQVLAQLWKLEGETWAGKADRFVNYTKVGIKTRRPAHRKEDVSKAEEEDKEAGEAGDESPPKDPVVGSQ</sequence>
<dbReference type="AlphaFoldDB" id="A0A9N9UKS4"/>
<gene>
    <name evidence="2" type="ORF">CBYS24578_00004606</name>
</gene>
<feature type="compositionally biased region" description="Acidic residues" evidence="1">
    <location>
        <begin position="310"/>
        <end position="319"/>
    </location>
</feature>
<reference evidence="2 3" key="2">
    <citation type="submission" date="2021-10" db="EMBL/GenBank/DDBJ databases">
        <authorList>
            <person name="Piombo E."/>
        </authorList>
    </citation>
    <scope>NUCLEOTIDE SEQUENCE [LARGE SCALE GENOMIC DNA]</scope>
</reference>
<protein>
    <submittedName>
        <fullName evidence="2">Uncharacterized protein</fullName>
    </submittedName>
</protein>
<dbReference type="Proteomes" id="UP000754883">
    <property type="component" value="Unassembled WGS sequence"/>
</dbReference>